<organism evidence="1 2">
    <name type="scientific">Diphasiastrum complanatum</name>
    <name type="common">Issler's clubmoss</name>
    <name type="synonym">Lycopodium complanatum</name>
    <dbReference type="NCBI Taxonomy" id="34168"/>
    <lineage>
        <taxon>Eukaryota</taxon>
        <taxon>Viridiplantae</taxon>
        <taxon>Streptophyta</taxon>
        <taxon>Embryophyta</taxon>
        <taxon>Tracheophyta</taxon>
        <taxon>Lycopodiopsida</taxon>
        <taxon>Lycopodiales</taxon>
        <taxon>Lycopodiaceae</taxon>
        <taxon>Lycopodioideae</taxon>
        <taxon>Diphasiastrum</taxon>
    </lineage>
</organism>
<gene>
    <name evidence="1" type="ORF">O6H91_07G083600</name>
</gene>
<protein>
    <submittedName>
        <fullName evidence="1">Uncharacterized protein</fullName>
    </submittedName>
</protein>
<sequence length="419" mass="48195">MGKAKTSRKGKKAWRKNISTQDVDEFVEKAAREARSGGPLLDLPDDSLFFVDKSKGSDERLEPKRNKHRIKVLHCDSILQRNSLIAPFLEPRKRNRKRKLRDVAKPVVKGAQSNILKNPVEERNQAYDIWAKEEPELVSSMKSELKSNMGNAKVSARKFESEIPAVEVDAPGCSYNPTFEDHQEALGMAVAQEMQKVYQKDLQPDPIARYVHGTPLEEEDVFFLEADDLELDGEDDEAVDDISANIRPVKIKKLTTAELNRKARRREAMKLEAARKKHLRLQKDIQRLPEIMDDIEAEHQENETRRIRRDVSRQEKSARLPPRLGKYKFKPEPVQVLLSEEVTGSLRQLKGCYTLAKDRFKSLQQRGILEPRLPSRKKARKSWVEYEPGTKGQKEREMHEATLAERALRKQALAVLPLE</sequence>
<name>A0ACC2D713_DIPCM</name>
<dbReference type="Proteomes" id="UP001162992">
    <property type="component" value="Chromosome 7"/>
</dbReference>
<dbReference type="EMBL" id="CM055098">
    <property type="protein sequence ID" value="KAJ7550109.1"/>
    <property type="molecule type" value="Genomic_DNA"/>
</dbReference>
<accession>A0ACC2D713</accession>
<evidence type="ECO:0000313" key="1">
    <source>
        <dbReference type="EMBL" id="KAJ7550109.1"/>
    </source>
</evidence>
<comment type="caution">
    <text evidence="1">The sequence shown here is derived from an EMBL/GenBank/DDBJ whole genome shotgun (WGS) entry which is preliminary data.</text>
</comment>
<evidence type="ECO:0000313" key="2">
    <source>
        <dbReference type="Proteomes" id="UP001162992"/>
    </source>
</evidence>
<proteinExistence type="predicted"/>
<reference evidence="2" key="1">
    <citation type="journal article" date="2024" name="Proc. Natl. Acad. Sci. U.S.A.">
        <title>Extraordinary preservation of gene collinearity over three hundred million years revealed in homosporous lycophytes.</title>
        <authorList>
            <person name="Li C."/>
            <person name="Wickell D."/>
            <person name="Kuo L.Y."/>
            <person name="Chen X."/>
            <person name="Nie B."/>
            <person name="Liao X."/>
            <person name="Peng D."/>
            <person name="Ji J."/>
            <person name="Jenkins J."/>
            <person name="Williams M."/>
            <person name="Shu S."/>
            <person name="Plott C."/>
            <person name="Barry K."/>
            <person name="Rajasekar S."/>
            <person name="Grimwood J."/>
            <person name="Han X."/>
            <person name="Sun S."/>
            <person name="Hou Z."/>
            <person name="He W."/>
            <person name="Dai G."/>
            <person name="Sun C."/>
            <person name="Schmutz J."/>
            <person name="Leebens-Mack J.H."/>
            <person name="Li F.W."/>
            <person name="Wang L."/>
        </authorList>
    </citation>
    <scope>NUCLEOTIDE SEQUENCE [LARGE SCALE GENOMIC DNA]</scope>
    <source>
        <strain evidence="2">cv. PW_Plant_1</strain>
    </source>
</reference>
<keyword evidence="2" id="KW-1185">Reference proteome</keyword>